<dbReference type="Proteomes" id="UP000500826">
    <property type="component" value="Chromosome"/>
</dbReference>
<sequence length="218" mass="22315">MAYDGEGGVDTLVNIEGLRGSRFNDVLTGGNVANDAFEFFIGMGGNDTIDGGSGYDRADYNTAADAVSANLQEGIAYDGLGGLDTLVNVEGLRGGGFNDHLTGSTVANRLEGGLGDDTLLGGAGDDTLVGDKGNDSMVGDVGRDIFGWGPSSAGDTDWVEDPEVGDSLYFTGLSFEELLDVSPSELQVGQATLAPRSTASRRSTCAMPRAIPASSPSS</sequence>
<accession>A0ABX6P2D0</accession>
<dbReference type="InterPro" id="IPR011049">
    <property type="entry name" value="Serralysin-like_metalloprot_C"/>
</dbReference>
<dbReference type="InterPro" id="IPR001343">
    <property type="entry name" value="Hemolysn_Ca-bd"/>
</dbReference>
<gene>
    <name evidence="2" type="ORF">HK414_05230</name>
</gene>
<keyword evidence="3" id="KW-1185">Reference proteome</keyword>
<evidence type="ECO:0000256" key="1">
    <source>
        <dbReference type="SAM" id="MobiDB-lite"/>
    </source>
</evidence>
<feature type="compositionally biased region" description="Polar residues" evidence="1">
    <location>
        <begin position="192"/>
        <end position="203"/>
    </location>
</feature>
<reference evidence="2 3" key="1">
    <citation type="submission" date="2020-05" db="EMBL/GenBank/DDBJ databases">
        <title>Ramlibacter rhizophilus sp. nov., isolated from rhizosphere soil of national flower Mugunghwa from South Korea.</title>
        <authorList>
            <person name="Zheng-Fei Y."/>
            <person name="Huan T."/>
        </authorList>
    </citation>
    <scope>NUCLEOTIDE SEQUENCE [LARGE SCALE GENOMIC DNA]</scope>
    <source>
        <strain evidence="2 3">H242</strain>
    </source>
</reference>
<dbReference type="SUPFAM" id="SSF51120">
    <property type="entry name" value="beta-Roll"/>
    <property type="match status" value="1"/>
</dbReference>
<dbReference type="EMBL" id="CP053418">
    <property type="protein sequence ID" value="QJW83674.1"/>
    <property type="molecule type" value="Genomic_DNA"/>
</dbReference>
<organism evidence="2 3">
    <name type="scientific">Ramlibacter terrae</name>
    <dbReference type="NCBI Taxonomy" id="2732511"/>
    <lineage>
        <taxon>Bacteria</taxon>
        <taxon>Pseudomonadati</taxon>
        <taxon>Pseudomonadota</taxon>
        <taxon>Betaproteobacteria</taxon>
        <taxon>Burkholderiales</taxon>
        <taxon>Comamonadaceae</taxon>
        <taxon>Ramlibacter</taxon>
    </lineage>
</organism>
<protein>
    <recommendedName>
        <fullName evidence="4">Calcium-binding protein</fullName>
    </recommendedName>
</protein>
<dbReference type="Pfam" id="PF00353">
    <property type="entry name" value="HemolysinCabind"/>
    <property type="match status" value="2"/>
</dbReference>
<proteinExistence type="predicted"/>
<reference evidence="2 3" key="2">
    <citation type="submission" date="2020-05" db="EMBL/GenBank/DDBJ databases">
        <authorList>
            <person name="Khan S.A."/>
            <person name="Jeon C.O."/>
            <person name="Chun B.H."/>
        </authorList>
    </citation>
    <scope>NUCLEOTIDE SEQUENCE [LARGE SCALE GENOMIC DNA]</scope>
    <source>
        <strain evidence="2 3">H242</strain>
    </source>
</reference>
<dbReference type="Gene3D" id="2.150.10.10">
    <property type="entry name" value="Serralysin-like metalloprotease, C-terminal"/>
    <property type="match status" value="2"/>
</dbReference>
<evidence type="ECO:0000313" key="3">
    <source>
        <dbReference type="Proteomes" id="UP000500826"/>
    </source>
</evidence>
<name>A0ABX6P2D0_9BURK</name>
<evidence type="ECO:0008006" key="4">
    <source>
        <dbReference type="Google" id="ProtNLM"/>
    </source>
</evidence>
<dbReference type="PRINTS" id="PR00313">
    <property type="entry name" value="CABNDNGRPT"/>
</dbReference>
<feature type="region of interest" description="Disordered" evidence="1">
    <location>
        <begin position="192"/>
        <end position="218"/>
    </location>
</feature>
<evidence type="ECO:0000313" key="2">
    <source>
        <dbReference type="EMBL" id="QJW83674.1"/>
    </source>
</evidence>